<reference evidence="2 3" key="1">
    <citation type="submission" date="2021-06" db="EMBL/GenBank/DDBJ databases">
        <title>Caerostris extrusa draft genome.</title>
        <authorList>
            <person name="Kono N."/>
            <person name="Arakawa K."/>
        </authorList>
    </citation>
    <scope>NUCLEOTIDE SEQUENCE [LARGE SCALE GENOMIC DNA]</scope>
</reference>
<comment type="caution">
    <text evidence="2">The sequence shown here is derived from an EMBL/GenBank/DDBJ whole genome shotgun (WGS) entry which is preliminary data.</text>
</comment>
<evidence type="ECO:0000313" key="2">
    <source>
        <dbReference type="EMBL" id="GIZ01752.1"/>
    </source>
</evidence>
<evidence type="ECO:0000256" key="1">
    <source>
        <dbReference type="SAM" id="MobiDB-lite"/>
    </source>
</evidence>
<keyword evidence="3" id="KW-1185">Reference proteome</keyword>
<dbReference type="Proteomes" id="UP001054945">
    <property type="component" value="Unassembled WGS sequence"/>
</dbReference>
<feature type="compositionally biased region" description="Basic and acidic residues" evidence="1">
    <location>
        <begin position="49"/>
        <end position="71"/>
    </location>
</feature>
<proteinExistence type="predicted"/>
<sequence>MIETETPVKRERRLQQKRVCMSRFRATETEGKREKDWQAIQGILWKERRENRLTAEETQHQRRDGIERDPLRPSLARKLA</sequence>
<gene>
    <name evidence="2" type="ORF">CEXT_173441</name>
</gene>
<accession>A0AAV4Y3C1</accession>
<protein>
    <submittedName>
        <fullName evidence="2">Uncharacterized protein</fullName>
    </submittedName>
</protein>
<evidence type="ECO:0000313" key="3">
    <source>
        <dbReference type="Proteomes" id="UP001054945"/>
    </source>
</evidence>
<feature type="region of interest" description="Disordered" evidence="1">
    <location>
        <begin position="49"/>
        <end position="80"/>
    </location>
</feature>
<name>A0AAV4Y3C1_CAEEX</name>
<organism evidence="2 3">
    <name type="scientific">Caerostris extrusa</name>
    <name type="common">Bark spider</name>
    <name type="synonym">Caerostris bankana</name>
    <dbReference type="NCBI Taxonomy" id="172846"/>
    <lineage>
        <taxon>Eukaryota</taxon>
        <taxon>Metazoa</taxon>
        <taxon>Ecdysozoa</taxon>
        <taxon>Arthropoda</taxon>
        <taxon>Chelicerata</taxon>
        <taxon>Arachnida</taxon>
        <taxon>Araneae</taxon>
        <taxon>Araneomorphae</taxon>
        <taxon>Entelegynae</taxon>
        <taxon>Araneoidea</taxon>
        <taxon>Araneidae</taxon>
        <taxon>Caerostris</taxon>
    </lineage>
</organism>
<dbReference type="EMBL" id="BPLR01018716">
    <property type="protein sequence ID" value="GIZ01752.1"/>
    <property type="molecule type" value="Genomic_DNA"/>
</dbReference>
<dbReference type="AlphaFoldDB" id="A0AAV4Y3C1"/>